<dbReference type="InterPro" id="IPR036188">
    <property type="entry name" value="FAD/NAD-bd_sf"/>
</dbReference>
<reference evidence="3" key="1">
    <citation type="submission" date="2020-03" db="EMBL/GenBank/DDBJ databases">
        <title>Draft Genome Sequence of Cylindrodendrum hubeiense.</title>
        <authorList>
            <person name="Buettner E."/>
            <person name="Kellner H."/>
        </authorList>
    </citation>
    <scope>NUCLEOTIDE SEQUENCE</scope>
    <source>
        <strain evidence="3">IHI 201604</strain>
    </source>
</reference>
<dbReference type="Gene3D" id="3.50.50.60">
    <property type="entry name" value="FAD/NAD(P)-binding domain"/>
    <property type="match status" value="1"/>
</dbReference>
<evidence type="ECO:0000313" key="3">
    <source>
        <dbReference type="EMBL" id="KAF7548743.1"/>
    </source>
</evidence>
<evidence type="ECO:0000313" key="4">
    <source>
        <dbReference type="Proteomes" id="UP000722485"/>
    </source>
</evidence>
<organism evidence="3 4">
    <name type="scientific">Cylindrodendrum hubeiense</name>
    <dbReference type="NCBI Taxonomy" id="595255"/>
    <lineage>
        <taxon>Eukaryota</taxon>
        <taxon>Fungi</taxon>
        <taxon>Dikarya</taxon>
        <taxon>Ascomycota</taxon>
        <taxon>Pezizomycotina</taxon>
        <taxon>Sordariomycetes</taxon>
        <taxon>Hypocreomycetidae</taxon>
        <taxon>Hypocreales</taxon>
        <taxon>Nectriaceae</taxon>
        <taxon>Cylindrodendrum</taxon>
    </lineage>
</organism>
<dbReference type="GO" id="GO:0044550">
    <property type="term" value="P:secondary metabolite biosynthetic process"/>
    <property type="evidence" value="ECO:0007669"/>
    <property type="project" value="TreeGrafter"/>
</dbReference>
<dbReference type="EMBL" id="JAANBB010000140">
    <property type="protein sequence ID" value="KAF7548743.1"/>
    <property type="molecule type" value="Genomic_DNA"/>
</dbReference>
<dbReference type="GO" id="GO:0050660">
    <property type="term" value="F:flavin adenine dinucleotide binding"/>
    <property type="evidence" value="ECO:0007669"/>
    <property type="project" value="InterPro"/>
</dbReference>
<dbReference type="SUPFAM" id="SSF51905">
    <property type="entry name" value="FAD/NAD(P)-binding domain"/>
    <property type="match status" value="1"/>
</dbReference>
<keyword evidence="4" id="KW-1185">Reference proteome</keyword>
<name>A0A9P5LAF5_9HYPO</name>
<dbReference type="PANTHER" id="PTHR11552:SF138">
    <property type="entry name" value="DEHYDROGENASE PKFF-RELATED"/>
    <property type="match status" value="1"/>
</dbReference>
<dbReference type="Gene3D" id="3.30.560.10">
    <property type="entry name" value="Glucose Oxidase, domain 3"/>
    <property type="match status" value="1"/>
</dbReference>
<comment type="similarity">
    <text evidence="1">Belongs to the GMC oxidoreductase family.</text>
</comment>
<feature type="domain" description="Glucose-methanol-choline oxidoreductase C-terminal" evidence="2">
    <location>
        <begin position="27"/>
        <end position="152"/>
    </location>
</feature>
<dbReference type="OrthoDB" id="269227at2759"/>
<dbReference type="InterPro" id="IPR007867">
    <property type="entry name" value="GMC_OxRtase_C"/>
</dbReference>
<dbReference type="SUPFAM" id="SSF54373">
    <property type="entry name" value="FAD-linked reductases, C-terminal domain"/>
    <property type="match status" value="1"/>
</dbReference>
<evidence type="ECO:0000259" key="2">
    <source>
        <dbReference type="Pfam" id="PF05199"/>
    </source>
</evidence>
<dbReference type="GO" id="GO:0016614">
    <property type="term" value="F:oxidoreductase activity, acting on CH-OH group of donors"/>
    <property type="evidence" value="ECO:0007669"/>
    <property type="project" value="InterPro"/>
</dbReference>
<protein>
    <recommendedName>
        <fullName evidence="2">Glucose-methanol-choline oxidoreductase C-terminal domain-containing protein</fullName>
    </recommendedName>
</protein>
<sequence length="167" mass="18273">MQMVNPPAGTTGKNYASMTIRMVETVSRGNMTIASASNLDAPVINANWLLADTDKEVALYALRRAREIWKPIPSRIGVEVYTGANVTSDEHLLNLTYDNLDPTHHGTASYDPLAVVDSTGRVFGVQNLRIIDYSTMPLTLPGHTMGPIYANAEKLVQDIIDHYKASA</sequence>
<evidence type="ECO:0000256" key="1">
    <source>
        <dbReference type="ARBA" id="ARBA00010790"/>
    </source>
</evidence>
<dbReference type="Proteomes" id="UP000722485">
    <property type="component" value="Unassembled WGS sequence"/>
</dbReference>
<proteinExistence type="inferred from homology"/>
<accession>A0A9P5LAF5</accession>
<comment type="caution">
    <text evidence="3">The sequence shown here is derived from an EMBL/GenBank/DDBJ whole genome shotgun (WGS) entry which is preliminary data.</text>
</comment>
<dbReference type="InterPro" id="IPR012132">
    <property type="entry name" value="GMC_OxRdtase"/>
</dbReference>
<gene>
    <name evidence="3" type="ORF">G7Z17_g6865</name>
</gene>
<dbReference type="PANTHER" id="PTHR11552">
    <property type="entry name" value="GLUCOSE-METHANOL-CHOLINE GMC OXIDOREDUCTASE"/>
    <property type="match status" value="1"/>
</dbReference>
<dbReference type="AlphaFoldDB" id="A0A9P5LAF5"/>
<dbReference type="Pfam" id="PF05199">
    <property type="entry name" value="GMC_oxred_C"/>
    <property type="match status" value="1"/>
</dbReference>